<proteinExistence type="predicted"/>
<evidence type="ECO:0000313" key="1">
    <source>
        <dbReference type="EMBL" id="AVO25249.1"/>
    </source>
</evidence>
<dbReference type="GO" id="GO:0004519">
    <property type="term" value="F:endonuclease activity"/>
    <property type="evidence" value="ECO:0007669"/>
    <property type="project" value="UniProtKB-KW"/>
</dbReference>
<keyword evidence="1" id="KW-0378">Hydrolase</keyword>
<keyword evidence="1" id="KW-0255">Endonuclease</keyword>
<organism evidence="1 2">
    <name type="scientific">Gordonia phage Gravy</name>
    <dbReference type="NCBI Taxonomy" id="2094133"/>
    <lineage>
        <taxon>Viruses</taxon>
        <taxon>Duplodnaviria</taxon>
        <taxon>Heunggongvirae</taxon>
        <taxon>Uroviricota</taxon>
        <taxon>Caudoviricetes</taxon>
        <taxon>Deejayvirinae</taxon>
        <taxon>Tanisvirus</taxon>
        <taxon>Tanisvirus tanis</taxon>
    </lineage>
</organism>
<reference evidence="1 2" key="1">
    <citation type="submission" date="2018-02" db="EMBL/GenBank/DDBJ databases">
        <authorList>
            <person name="Aull H.G."/>
            <person name="Garlena R.A."/>
            <person name="Russell D.A."/>
            <person name="Pop W.H."/>
            <person name="Jacobs-Sera D."/>
            <person name="Hatfull G.F."/>
        </authorList>
    </citation>
    <scope>NUCLEOTIDE SEQUENCE [LARGE SCALE GENOMIC DNA]</scope>
</reference>
<keyword evidence="1" id="KW-0540">Nuclease</keyword>
<protein>
    <submittedName>
        <fullName evidence="1">HNH endonuclease</fullName>
    </submittedName>
</protein>
<name>A0A2P1JY13_9CAUD</name>
<evidence type="ECO:0000313" key="2">
    <source>
        <dbReference type="Proteomes" id="UP000240261"/>
    </source>
</evidence>
<gene>
    <name evidence="1" type="primary">8</name>
    <name evidence="1" type="ORF">PBI_GRAVY_8</name>
</gene>
<sequence length="135" mass="15996">MDRCYTELKRIDGFIERFRYLVLHGRTGTATFGFDRHINQHFYRSAEWRHIRQHVIARDLGCDMGVPDHEIYDKILIHHMNPMTVDDIIEGNDSIIDPEYLICVTHKTHNAIHFGDESQLPKLQVERRPGDTKLW</sequence>
<dbReference type="Proteomes" id="UP000240261">
    <property type="component" value="Segment"/>
</dbReference>
<accession>A0A2P1JY13</accession>
<dbReference type="EMBL" id="MG962368">
    <property type="protein sequence ID" value="AVO25249.1"/>
    <property type="molecule type" value="Genomic_DNA"/>
</dbReference>